<dbReference type="Proteomes" id="UP000465266">
    <property type="component" value="Unassembled WGS sequence"/>
</dbReference>
<protein>
    <submittedName>
        <fullName evidence="2">Uncharacterized protein</fullName>
    </submittedName>
</protein>
<proteinExistence type="predicted"/>
<feature type="compositionally biased region" description="Polar residues" evidence="1">
    <location>
        <begin position="66"/>
        <end position="78"/>
    </location>
</feature>
<reference evidence="2 3" key="1">
    <citation type="submission" date="2020-01" db="EMBL/GenBank/DDBJ databases">
        <title>Draft genome sequence of Aspergillus udagawae IFM 53868.</title>
        <authorList>
            <person name="Takahashi H."/>
            <person name="Yaguchi T."/>
        </authorList>
    </citation>
    <scope>NUCLEOTIDE SEQUENCE [LARGE SCALE GENOMIC DNA]</scope>
    <source>
        <strain evidence="2 3">IFM 53868</strain>
    </source>
</reference>
<evidence type="ECO:0000313" key="2">
    <source>
        <dbReference type="EMBL" id="GFF83724.1"/>
    </source>
</evidence>
<name>A0ABQ1AKS8_9EURO</name>
<evidence type="ECO:0000313" key="3">
    <source>
        <dbReference type="Proteomes" id="UP000465266"/>
    </source>
</evidence>
<organism evidence="2 3">
    <name type="scientific">Aspergillus udagawae</name>
    <dbReference type="NCBI Taxonomy" id="91492"/>
    <lineage>
        <taxon>Eukaryota</taxon>
        <taxon>Fungi</taxon>
        <taxon>Dikarya</taxon>
        <taxon>Ascomycota</taxon>
        <taxon>Pezizomycotina</taxon>
        <taxon>Eurotiomycetes</taxon>
        <taxon>Eurotiomycetidae</taxon>
        <taxon>Eurotiales</taxon>
        <taxon>Aspergillaceae</taxon>
        <taxon>Aspergillus</taxon>
        <taxon>Aspergillus subgen. Fumigati</taxon>
    </lineage>
</organism>
<accession>A0ABQ1AKS8</accession>
<feature type="compositionally biased region" description="Polar residues" evidence="1">
    <location>
        <begin position="86"/>
        <end position="100"/>
    </location>
</feature>
<sequence>MASYTNGFNTFGGDMARFLQASASNGHQPNGTGQFGGNTNRNGHSPRGNRRRGGNAGGQRPNQQPRRSPNTPNPNGANTHKRGNNPRRQGNSPNNGQPRQNAAPRHPGNNNNHYNYNQRRAHQLHAAFTRTRDGDVLMKDAFVAPITAPAEEDRDVVMTDAPPLPETRAEYLARGALAMNWIATAMLNLAVNDEAQGSTTTGLHVVGAPFYF</sequence>
<feature type="compositionally biased region" description="Polar residues" evidence="1">
    <location>
        <begin position="23"/>
        <end position="32"/>
    </location>
</feature>
<evidence type="ECO:0000256" key="1">
    <source>
        <dbReference type="SAM" id="MobiDB-lite"/>
    </source>
</evidence>
<dbReference type="EMBL" id="BLKG01000032">
    <property type="protein sequence ID" value="GFF83724.1"/>
    <property type="molecule type" value="Genomic_DNA"/>
</dbReference>
<feature type="region of interest" description="Disordered" evidence="1">
    <location>
        <begin position="23"/>
        <end position="115"/>
    </location>
</feature>
<gene>
    <name evidence="2" type="ORF">IFM53868_03901</name>
</gene>
<keyword evidence="3" id="KW-1185">Reference proteome</keyword>
<comment type="caution">
    <text evidence="2">The sequence shown here is derived from an EMBL/GenBank/DDBJ whole genome shotgun (WGS) entry which is preliminary data.</text>
</comment>